<feature type="region of interest" description="Disordered" evidence="1">
    <location>
        <begin position="1"/>
        <end position="21"/>
    </location>
</feature>
<feature type="region of interest" description="Disordered" evidence="1">
    <location>
        <begin position="176"/>
        <end position="233"/>
    </location>
</feature>
<proteinExistence type="predicted"/>
<organism evidence="2 3">
    <name type="scientific">Pseudolycoriella hygida</name>
    <dbReference type="NCBI Taxonomy" id="35572"/>
    <lineage>
        <taxon>Eukaryota</taxon>
        <taxon>Metazoa</taxon>
        <taxon>Ecdysozoa</taxon>
        <taxon>Arthropoda</taxon>
        <taxon>Hexapoda</taxon>
        <taxon>Insecta</taxon>
        <taxon>Pterygota</taxon>
        <taxon>Neoptera</taxon>
        <taxon>Endopterygota</taxon>
        <taxon>Diptera</taxon>
        <taxon>Nematocera</taxon>
        <taxon>Sciaroidea</taxon>
        <taxon>Sciaridae</taxon>
        <taxon>Pseudolycoriella</taxon>
    </lineage>
</organism>
<keyword evidence="3" id="KW-1185">Reference proteome</keyword>
<feature type="compositionally biased region" description="Polar residues" evidence="1">
    <location>
        <begin position="224"/>
        <end position="233"/>
    </location>
</feature>
<protein>
    <submittedName>
        <fullName evidence="2">Uncharacterized protein</fullName>
    </submittedName>
</protein>
<evidence type="ECO:0000313" key="2">
    <source>
        <dbReference type="EMBL" id="KAJ6641959.1"/>
    </source>
</evidence>
<dbReference type="AlphaFoldDB" id="A0A9Q0N1Q2"/>
<dbReference type="EMBL" id="WJQU01000002">
    <property type="protein sequence ID" value="KAJ6641959.1"/>
    <property type="molecule type" value="Genomic_DNA"/>
</dbReference>
<gene>
    <name evidence="2" type="ORF">Bhyg_06904</name>
</gene>
<comment type="caution">
    <text evidence="2">The sequence shown here is derived from an EMBL/GenBank/DDBJ whole genome shotgun (WGS) entry which is preliminary data.</text>
</comment>
<name>A0A9Q0N1Q2_9DIPT</name>
<dbReference type="Proteomes" id="UP001151699">
    <property type="component" value="Chromosome B"/>
</dbReference>
<sequence>LPAAVNPKKRHKSDSSDEEGPGLVLATTRRILKWFSCLKRDKDRRHPILKSASCEGIYEALTSNQTQDEIYEQMKDAGIKIKKRRFDKMDLRHTDMLRLTLAIYICSKEPSHKVYDIYRALSSSNIDDPNDIKLDNVLTKSRIRHWNQVAKFKTEKKVWEHENLWDLSSLEGVQEESSETVFPSSSSKDGSSSRSTSILSTEGECSTAVTKSPKKIGRRPSEPVPSNTPNLDNLGSRWYAFEFMSFTKYQSPK</sequence>
<accession>A0A9Q0N1Q2</accession>
<feature type="non-terminal residue" evidence="2">
    <location>
        <position position="1"/>
    </location>
</feature>
<evidence type="ECO:0000313" key="3">
    <source>
        <dbReference type="Proteomes" id="UP001151699"/>
    </source>
</evidence>
<reference evidence="2" key="1">
    <citation type="submission" date="2022-07" db="EMBL/GenBank/DDBJ databases">
        <authorList>
            <person name="Trinca V."/>
            <person name="Uliana J.V.C."/>
            <person name="Torres T.T."/>
            <person name="Ward R.J."/>
            <person name="Monesi N."/>
        </authorList>
    </citation>
    <scope>NUCLEOTIDE SEQUENCE</scope>
    <source>
        <strain evidence="2">HSMRA1968</strain>
        <tissue evidence="2">Whole embryos</tissue>
    </source>
</reference>
<feature type="compositionally biased region" description="Low complexity" evidence="1">
    <location>
        <begin position="179"/>
        <end position="200"/>
    </location>
</feature>
<evidence type="ECO:0000256" key="1">
    <source>
        <dbReference type="SAM" id="MobiDB-lite"/>
    </source>
</evidence>